<comment type="caution">
    <text evidence="2">The sequence shown here is derived from an EMBL/GenBank/DDBJ whole genome shotgun (WGS) entry which is preliminary data.</text>
</comment>
<evidence type="ECO:0000256" key="1">
    <source>
        <dbReference type="SAM" id="MobiDB-lite"/>
    </source>
</evidence>
<evidence type="ECO:0000313" key="2">
    <source>
        <dbReference type="EMBL" id="KAE9277618.1"/>
    </source>
</evidence>
<proteinExistence type="predicted"/>
<feature type="non-terminal residue" evidence="2">
    <location>
        <position position="1"/>
    </location>
</feature>
<dbReference type="AlphaFoldDB" id="A0A6A4BRI2"/>
<evidence type="ECO:0000313" key="3">
    <source>
        <dbReference type="Proteomes" id="UP000434957"/>
    </source>
</evidence>
<feature type="region of interest" description="Disordered" evidence="1">
    <location>
        <begin position="1"/>
        <end position="38"/>
    </location>
</feature>
<dbReference type="Proteomes" id="UP000434957">
    <property type="component" value="Unassembled WGS sequence"/>
</dbReference>
<reference evidence="2 3" key="1">
    <citation type="submission" date="2018-08" db="EMBL/GenBank/DDBJ databases">
        <title>Genomic investigation of the strawberry pathogen Phytophthora fragariae indicates pathogenicity is determined by transcriptional variation in three key races.</title>
        <authorList>
            <person name="Adams T.M."/>
            <person name="Armitage A.D."/>
            <person name="Sobczyk M.K."/>
            <person name="Bates H.J."/>
            <person name="Dunwell J.M."/>
            <person name="Nellist C.F."/>
            <person name="Harrison R.J."/>
        </authorList>
    </citation>
    <scope>NUCLEOTIDE SEQUENCE [LARGE SCALE GENOMIC DNA]</scope>
    <source>
        <strain evidence="2 3">SCRP333</strain>
    </source>
</reference>
<name>A0A6A4BRI2_9STRA</name>
<feature type="region of interest" description="Disordered" evidence="1">
    <location>
        <begin position="119"/>
        <end position="154"/>
    </location>
</feature>
<dbReference type="EMBL" id="QXFT01004495">
    <property type="protein sequence ID" value="KAE9277618.1"/>
    <property type="molecule type" value="Genomic_DNA"/>
</dbReference>
<keyword evidence="3" id="KW-1185">Reference proteome</keyword>
<feature type="region of interest" description="Disordered" evidence="1">
    <location>
        <begin position="203"/>
        <end position="263"/>
    </location>
</feature>
<protein>
    <submittedName>
        <fullName evidence="2">Uncharacterized protein</fullName>
    </submittedName>
</protein>
<feature type="compositionally biased region" description="Basic residues" evidence="1">
    <location>
        <begin position="7"/>
        <end position="18"/>
    </location>
</feature>
<sequence>QPTAKAATKRKSPKKKEKLRAPDSAEESLSKPQGKDVGRQYTAEEVRYVVARTELFPLLELDPILVFLKPMLMSDFTGPFVAPDFGSLTSVAHAAPTLFQMLRESGFGLGAFEMERLHAESRGGTSPDVDDHALASTSIQPSVDSDSSFESSKRMPMNRPPLAMQLSAASARTEVAKPTEGVIPKALEESTIKLMQTTMMRTSRADTPAVPTEQKPPGNPVPTVTRPQETADVAIESVSSRSSTRVRTRRNADKDPDDLFDLDVGTPRAAAAISTATAGGVGLARVRLSASSELKEFSGRDTSEEKARL</sequence>
<organism evidence="2 3">
    <name type="scientific">Phytophthora rubi</name>
    <dbReference type="NCBI Taxonomy" id="129364"/>
    <lineage>
        <taxon>Eukaryota</taxon>
        <taxon>Sar</taxon>
        <taxon>Stramenopiles</taxon>
        <taxon>Oomycota</taxon>
        <taxon>Peronosporomycetes</taxon>
        <taxon>Peronosporales</taxon>
        <taxon>Peronosporaceae</taxon>
        <taxon>Phytophthora</taxon>
    </lineage>
</organism>
<accession>A0A6A4BRI2</accession>
<gene>
    <name evidence="2" type="ORF">PR003_g28742</name>
</gene>